<sequence>MKRTGYLRTSFIFFGILLLIAVPGCDSAGTKNIVVTPSTFALYAVEGFDLLPADFLVTVGGGEVEWNVSSDQPWLWVYPSSGKATKSLTIFADTDNLEPGIYNANLTLRAFEGQGVVQQFPVLVTVFKIGQPFTVSFKEGSGTAWGSGGFTLSQGRLDVGVLEHDVISLALNRVVKTGEICLFASLTLNNTTDEEWQLLFDVGGYTSLGGQASWMLFNGPVIGKAAISVPAKQSREIRVPISWSLGIDSVQVNAVVYPAYPPIP</sequence>
<feature type="domain" description="BACON" evidence="1">
    <location>
        <begin position="58"/>
        <end position="119"/>
    </location>
</feature>
<proteinExistence type="predicted"/>
<evidence type="ECO:0000313" key="2">
    <source>
        <dbReference type="EMBL" id="XCH33080.1"/>
    </source>
</evidence>
<dbReference type="AlphaFoldDB" id="A0AAU8GBH0"/>
<dbReference type="InterPro" id="IPR024361">
    <property type="entry name" value="BACON"/>
</dbReference>
<dbReference type="EMBL" id="CP159307">
    <property type="protein sequence ID" value="XCH33080.1"/>
    <property type="molecule type" value="Genomic_DNA"/>
</dbReference>
<organism evidence="2">
    <name type="scientific">Dehalogenimonas sp. 4OHTPN</name>
    <dbReference type="NCBI Taxonomy" id="3166643"/>
    <lineage>
        <taxon>Bacteria</taxon>
        <taxon>Bacillati</taxon>
        <taxon>Chloroflexota</taxon>
        <taxon>Dehalococcoidia</taxon>
        <taxon>Dehalococcoidales</taxon>
        <taxon>Dehalococcoidaceae</taxon>
        <taxon>Dehalogenimonas</taxon>
    </lineage>
</organism>
<evidence type="ECO:0000259" key="1">
    <source>
        <dbReference type="Pfam" id="PF19190"/>
    </source>
</evidence>
<dbReference type="RefSeq" id="WP_353714333.1">
    <property type="nucleotide sequence ID" value="NZ_CP159307.1"/>
</dbReference>
<name>A0AAU8GBH0_9CHLR</name>
<dbReference type="Pfam" id="PF19190">
    <property type="entry name" value="BACON_2"/>
    <property type="match status" value="1"/>
</dbReference>
<gene>
    <name evidence="2" type="ORF">ABV300_07985</name>
</gene>
<accession>A0AAU8GBH0</accession>
<protein>
    <recommendedName>
        <fullName evidence="1">BACON domain-containing protein</fullName>
    </recommendedName>
</protein>
<reference evidence="2" key="1">
    <citation type="submission" date="2024-06" db="EMBL/GenBank/DDBJ databases">
        <title>A Novel Isolate, Dehalogenimonas sp. Strain 4OHTPN, Dechlorinates Aromatic 4 Hydroxy chlorothalonil by a Novel Reductive Dehalogenase.</title>
        <authorList>
            <person name="Liu G."/>
        </authorList>
    </citation>
    <scope>NUCLEOTIDE SEQUENCE</scope>
    <source>
        <strain evidence="2">4OHTPN</strain>
    </source>
</reference>